<evidence type="ECO:0000256" key="1">
    <source>
        <dbReference type="SAM" id="MobiDB-lite"/>
    </source>
</evidence>
<dbReference type="EMBL" id="JBBPBN010000001">
    <property type="protein sequence ID" value="KAK9046499.1"/>
    <property type="molecule type" value="Genomic_DNA"/>
</dbReference>
<evidence type="ECO:0000313" key="2">
    <source>
        <dbReference type="EMBL" id="KAK9046499.1"/>
    </source>
</evidence>
<reference evidence="2 3" key="1">
    <citation type="journal article" date="2024" name="G3 (Bethesda)">
        <title>Genome assembly of Hibiscus sabdariffa L. provides insights into metabolisms of medicinal natural products.</title>
        <authorList>
            <person name="Kim T."/>
        </authorList>
    </citation>
    <scope>NUCLEOTIDE SEQUENCE [LARGE SCALE GENOMIC DNA]</scope>
    <source>
        <strain evidence="2">TK-2024</strain>
        <tissue evidence="2">Old leaves</tissue>
    </source>
</reference>
<accession>A0ABR2UA69</accession>
<comment type="caution">
    <text evidence="2">The sequence shown here is derived from an EMBL/GenBank/DDBJ whole genome shotgun (WGS) entry which is preliminary data.</text>
</comment>
<organism evidence="2 3">
    <name type="scientific">Hibiscus sabdariffa</name>
    <name type="common">roselle</name>
    <dbReference type="NCBI Taxonomy" id="183260"/>
    <lineage>
        <taxon>Eukaryota</taxon>
        <taxon>Viridiplantae</taxon>
        <taxon>Streptophyta</taxon>
        <taxon>Embryophyta</taxon>
        <taxon>Tracheophyta</taxon>
        <taxon>Spermatophyta</taxon>
        <taxon>Magnoliopsida</taxon>
        <taxon>eudicotyledons</taxon>
        <taxon>Gunneridae</taxon>
        <taxon>Pentapetalae</taxon>
        <taxon>rosids</taxon>
        <taxon>malvids</taxon>
        <taxon>Malvales</taxon>
        <taxon>Malvaceae</taxon>
        <taxon>Malvoideae</taxon>
        <taxon>Hibiscus</taxon>
    </lineage>
</organism>
<protein>
    <submittedName>
        <fullName evidence="2">Uncharacterized protein</fullName>
    </submittedName>
</protein>
<gene>
    <name evidence="2" type="ORF">V6N11_052386</name>
</gene>
<sequence length="151" mass="15536">MGYKLPQTPCCGATSRSDNTMGSAADGSGGMSSTDASSHNRGENGIESVLVPVMDTTAIDSVRVTCTEPMVELVADTTTNGSGLSGVHRVAGPEPVATSVGDVPPDDSVEVQSFPTEAEAMDDSGTEQWYGSSTTTHLTQNVCACHGYEKS</sequence>
<feature type="region of interest" description="Disordered" evidence="1">
    <location>
        <begin position="1"/>
        <end position="47"/>
    </location>
</feature>
<proteinExistence type="predicted"/>
<evidence type="ECO:0000313" key="3">
    <source>
        <dbReference type="Proteomes" id="UP001396334"/>
    </source>
</evidence>
<dbReference type="Proteomes" id="UP001396334">
    <property type="component" value="Unassembled WGS sequence"/>
</dbReference>
<name>A0ABR2UA69_9ROSI</name>
<keyword evidence="3" id="KW-1185">Reference proteome</keyword>
<feature type="compositionally biased region" description="Low complexity" evidence="1">
    <location>
        <begin position="20"/>
        <end position="37"/>
    </location>
</feature>